<dbReference type="Proteomes" id="UP000464577">
    <property type="component" value="Chromosome"/>
</dbReference>
<dbReference type="PANTHER" id="PTHR34203">
    <property type="entry name" value="METHYLTRANSFERASE, FKBM FAMILY PROTEIN"/>
    <property type="match status" value="1"/>
</dbReference>
<dbReference type="KEGG" id="senf:GJR95_18100"/>
<sequence>MLNYLKESFARKKARRITSKYGHETDTFQLADDGLVEFANWKNPLVEPKIITQGEINFFRRFVPRGSFCIDIGANIGDTTVPMALAAGKEGITLGFEPNPMTHEILVANAQLNGRTTNIVPLPYAITREDGEFFYSSSEASFGNGGVSASVEEAKKHGNFQLQQKITGINLQTFLNDRYKDQLSRLSLIKIDVEGHDQEVIESISPLILQYKPVLIAECFSESRLDERTELYNTVADLGYTLYYFEDFEESTTVIPLSPQDMNRWKNFNFYAVPNSPVS</sequence>
<dbReference type="Gene3D" id="3.40.50.150">
    <property type="entry name" value="Vaccinia Virus protein VP39"/>
    <property type="match status" value="1"/>
</dbReference>
<dbReference type="AlphaFoldDB" id="A0A6P1VVY9"/>
<dbReference type="EMBL" id="CP045997">
    <property type="protein sequence ID" value="QHV96804.1"/>
    <property type="molecule type" value="Genomic_DNA"/>
</dbReference>
<dbReference type="InterPro" id="IPR052514">
    <property type="entry name" value="SAM-dependent_MTase"/>
</dbReference>
<dbReference type="GO" id="GO:0032259">
    <property type="term" value="P:methylation"/>
    <property type="evidence" value="ECO:0007669"/>
    <property type="project" value="UniProtKB-KW"/>
</dbReference>
<evidence type="ECO:0000313" key="3">
    <source>
        <dbReference type="Proteomes" id="UP000464577"/>
    </source>
</evidence>
<dbReference type="PANTHER" id="PTHR34203:SF15">
    <property type="entry name" value="SLL1173 PROTEIN"/>
    <property type="match status" value="1"/>
</dbReference>
<keyword evidence="2" id="KW-0489">Methyltransferase</keyword>
<proteinExistence type="predicted"/>
<accession>A0A6P1VVY9</accession>
<dbReference type="RefSeq" id="WP_162387215.1">
    <property type="nucleotide sequence ID" value="NZ_CP045997.1"/>
</dbReference>
<keyword evidence="2" id="KW-0808">Transferase</keyword>
<dbReference type="SUPFAM" id="SSF53335">
    <property type="entry name" value="S-adenosyl-L-methionine-dependent methyltransferases"/>
    <property type="match status" value="1"/>
</dbReference>
<dbReference type="NCBIfam" id="TIGR01444">
    <property type="entry name" value="fkbM_fam"/>
    <property type="match status" value="1"/>
</dbReference>
<dbReference type="InterPro" id="IPR006342">
    <property type="entry name" value="FkbM_mtfrase"/>
</dbReference>
<dbReference type="InterPro" id="IPR029063">
    <property type="entry name" value="SAM-dependent_MTases_sf"/>
</dbReference>
<evidence type="ECO:0000313" key="2">
    <source>
        <dbReference type="EMBL" id="QHV96804.1"/>
    </source>
</evidence>
<dbReference type="Pfam" id="PF05050">
    <property type="entry name" value="Methyltransf_21"/>
    <property type="match status" value="1"/>
</dbReference>
<gene>
    <name evidence="2" type="ORF">GJR95_18100</name>
</gene>
<evidence type="ECO:0000259" key="1">
    <source>
        <dbReference type="Pfam" id="PF05050"/>
    </source>
</evidence>
<feature type="domain" description="Methyltransferase FkbM" evidence="1">
    <location>
        <begin position="71"/>
        <end position="222"/>
    </location>
</feature>
<name>A0A6P1VVY9_9BACT</name>
<protein>
    <submittedName>
        <fullName evidence="2">FkbM family methyltransferase</fullName>
    </submittedName>
</protein>
<keyword evidence="3" id="KW-1185">Reference proteome</keyword>
<reference evidence="2 3" key="1">
    <citation type="submission" date="2019-11" db="EMBL/GenBank/DDBJ databases">
        <title>Spirosoma endbachense sp. nov., isolated from a natural salt meadow.</title>
        <authorList>
            <person name="Rojas J."/>
            <person name="Ambika Manirajan B."/>
            <person name="Ratering S."/>
            <person name="Suarez C."/>
            <person name="Geissler-Plaum R."/>
            <person name="Schnell S."/>
        </authorList>
    </citation>
    <scope>NUCLEOTIDE SEQUENCE [LARGE SCALE GENOMIC DNA]</scope>
    <source>
        <strain evidence="2 3">I-24</strain>
    </source>
</reference>
<organism evidence="2 3">
    <name type="scientific">Spirosoma endbachense</name>
    <dbReference type="NCBI Taxonomy" id="2666025"/>
    <lineage>
        <taxon>Bacteria</taxon>
        <taxon>Pseudomonadati</taxon>
        <taxon>Bacteroidota</taxon>
        <taxon>Cytophagia</taxon>
        <taxon>Cytophagales</taxon>
        <taxon>Cytophagaceae</taxon>
        <taxon>Spirosoma</taxon>
    </lineage>
</organism>
<dbReference type="GO" id="GO:0008168">
    <property type="term" value="F:methyltransferase activity"/>
    <property type="evidence" value="ECO:0007669"/>
    <property type="project" value="UniProtKB-KW"/>
</dbReference>